<dbReference type="GO" id="GO:0016757">
    <property type="term" value="F:glycosyltransferase activity"/>
    <property type="evidence" value="ECO:0007669"/>
    <property type="project" value="UniProtKB-ARBA"/>
</dbReference>
<dbReference type="PANTHER" id="PTHR12526">
    <property type="entry name" value="GLYCOSYLTRANSFERASE"/>
    <property type="match status" value="1"/>
</dbReference>
<evidence type="ECO:0000313" key="2">
    <source>
        <dbReference type="EMBL" id="MVW76079.1"/>
    </source>
</evidence>
<dbReference type="InterPro" id="IPR028098">
    <property type="entry name" value="Glyco_trans_4-like_N"/>
</dbReference>
<proteinExistence type="predicted"/>
<gene>
    <name evidence="2" type="ORF">GJV18_12200</name>
</gene>
<dbReference type="Pfam" id="PF13439">
    <property type="entry name" value="Glyco_transf_4"/>
    <property type="match status" value="1"/>
</dbReference>
<keyword evidence="3" id="KW-1185">Reference proteome</keyword>
<keyword evidence="2" id="KW-0808">Transferase</keyword>
<organism evidence="2 3">
    <name type="scientific">Pseudomonas xionganensis</name>
    <dbReference type="NCBI Taxonomy" id="2654845"/>
    <lineage>
        <taxon>Bacteria</taxon>
        <taxon>Pseudomonadati</taxon>
        <taxon>Pseudomonadota</taxon>
        <taxon>Gammaproteobacteria</taxon>
        <taxon>Pseudomonadales</taxon>
        <taxon>Pseudomonadaceae</taxon>
        <taxon>Pseudomonas</taxon>
    </lineage>
</organism>
<dbReference type="RefSeq" id="WP_160345772.1">
    <property type="nucleotide sequence ID" value="NZ_WKJZ01000001.1"/>
</dbReference>
<name>A0A6I4KTR4_9PSED</name>
<feature type="domain" description="Glycosyltransferase subfamily 4-like N-terminal" evidence="1">
    <location>
        <begin position="19"/>
        <end position="175"/>
    </location>
</feature>
<dbReference type="PANTHER" id="PTHR12526:SF637">
    <property type="entry name" value="GLYCOSYLTRANSFERASE EPSF-RELATED"/>
    <property type="match status" value="1"/>
</dbReference>
<evidence type="ECO:0000259" key="1">
    <source>
        <dbReference type="Pfam" id="PF13439"/>
    </source>
</evidence>
<protein>
    <submittedName>
        <fullName evidence="2">Glycosyltransferase</fullName>
    </submittedName>
</protein>
<evidence type="ECO:0000313" key="3">
    <source>
        <dbReference type="Proteomes" id="UP000429555"/>
    </source>
</evidence>
<dbReference type="Proteomes" id="UP000429555">
    <property type="component" value="Unassembled WGS sequence"/>
</dbReference>
<dbReference type="Gene3D" id="3.40.50.2000">
    <property type="entry name" value="Glycogen Phosphorylase B"/>
    <property type="match status" value="2"/>
</dbReference>
<reference evidence="2 3" key="1">
    <citation type="submission" date="2019-11" db="EMBL/GenBank/DDBJ databases">
        <title>Pseudomonas flavidum sp. nov., isolated from Baiyang Lake.</title>
        <authorList>
            <person name="Zhao Y."/>
        </authorList>
    </citation>
    <scope>NUCLEOTIDE SEQUENCE [LARGE SCALE GENOMIC DNA]</scope>
    <source>
        <strain evidence="3">R-22-3 w-18</strain>
    </source>
</reference>
<sequence>MKLVYLAQSEVPSQTANSVHVMKMCDAFAAQGVETSLWLPGWQAEVDTTQAYEFYGVQRRFQLRWLPVVPWLKSSYAYAWQVWVHLALGKEQADLVFSRSLLGAAAALLAGRELVLEVHEPMRHSGRLQGLMFDWIVRHKRFRRLVVITHALKDWHLQHNLLPEALILVAPDGADVPPELEPQVLGSGQIRLQLGYVGSLHQGKGVELLLPLAKALPDVDVHVVGGSGEQLQAWKRKAEGISNVHFHGFMKPAQAHGFMLGMDALLAPNQRVVKGVGGSDIGRWTSPLKIFEYMAARRPILASDLPVLREVLDDGRNCLLADAENVEAWCANVHRLQAEAGLAARLADNAYADLQGRFSWACRAKGLLSAVMATEEQVS</sequence>
<accession>A0A6I4KTR4</accession>
<dbReference type="SUPFAM" id="SSF53756">
    <property type="entry name" value="UDP-Glycosyltransferase/glycogen phosphorylase"/>
    <property type="match status" value="1"/>
</dbReference>
<dbReference type="AlphaFoldDB" id="A0A6I4KTR4"/>
<dbReference type="EMBL" id="WKJZ01000001">
    <property type="protein sequence ID" value="MVW76079.1"/>
    <property type="molecule type" value="Genomic_DNA"/>
</dbReference>
<dbReference type="Pfam" id="PF13692">
    <property type="entry name" value="Glyco_trans_1_4"/>
    <property type="match status" value="1"/>
</dbReference>
<comment type="caution">
    <text evidence="2">The sequence shown here is derived from an EMBL/GenBank/DDBJ whole genome shotgun (WGS) entry which is preliminary data.</text>
</comment>
<dbReference type="CDD" id="cd03801">
    <property type="entry name" value="GT4_PimA-like"/>
    <property type="match status" value="1"/>
</dbReference>